<evidence type="ECO:0000313" key="2">
    <source>
        <dbReference type="Proteomes" id="UP000268162"/>
    </source>
</evidence>
<dbReference type="Proteomes" id="UP000268162">
    <property type="component" value="Unassembled WGS sequence"/>
</dbReference>
<reference evidence="2" key="1">
    <citation type="journal article" date="2018" name="Nat. Microbiol.">
        <title>Leveraging single-cell genomics to expand the fungal tree of life.</title>
        <authorList>
            <person name="Ahrendt S.R."/>
            <person name="Quandt C.A."/>
            <person name="Ciobanu D."/>
            <person name="Clum A."/>
            <person name="Salamov A."/>
            <person name="Andreopoulos B."/>
            <person name="Cheng J.F."/>
            <person name="Woyke T."/>
            <person name="Pelin A."/>
            <person name="Henrissat B."/>
            <person name="Reynolds N.K."/>
            <person name="Benny G.L."/>
            <person name="Smith M.E."/>
            <person name="James T.Y."/>
            <person name="Grigoriev I.V."/>
        </authorList>
    </citation>
    <scope>NUCLEOTIDE SEQUENCE [LARGE SCALE GENOMIC DNA]</scope>
    <source>
        <strain evidence="2">RSA 468</strain>
    </source>
</reference>
<name>A0A4P9ZW35_9FUNG</name>
<accession>A0A4P9ZW35</accession>
<keyword evidence="2" id="KW-1185">Reference proteome</keyword>
<protein>
    <submittedName>
        <fullName evidence="1">Uncharacterized protein</fullName>
    </submittedName>
</protein>
<evidence type="ECO:0000313" key="1">
    <source>
        <dbReference type="EMBL" id="RKP37813.1"/>
    </source>
</evidence>
<dbReference type="EMBL" id="ML002443">
    <property type="protein sequence ID" value="RKP37813.1"/>
    <property type="molecule type" value="Genomic_DNA"/>
</dbReference>
<dbReference type="AlphaFoldDB" id="A0A4P9ZW35"/>
<proteinExistence type="predicted"/>
<sequence length="339" mass="38295">MVQHTIFHQMYANQGLFARSKSDPDKCINPFFNASRGHPLLTSANWKYIRLNQANNGQPKDDMGRPGGSADSISPALSSVVVQLANSETLQLLSIINIQASSYQGGNSLAEAWLSQIGDEVGLKMAHMQKCYQDRRMAFTVMLDLSIHLAIVHLYQTQQYSEIKKYLQLPNINSPELAMETGNAAQLQNYRLDATYFFLTLVTLDENDAQVLELVQALQKSPNRKNLWCYKMHLVGLGLRKQTKYLENLVKDKNVWLKSKGRICQIISKGLYWFRLSSHGELGVGINLSTVAPELAEEAFMKSKPANHYPIKTLAKFEPKQSLLKEIGNFFTQRHAALF</sequence>
<organism evidence="1 2">
    <name type="scientific">Dimargaris cristalligena</name>
    <dbReference type="NCBI Taxonomy" id="215637"/>
    <lineage>
        <taxon>Eukaryota</taxon>
        <taxon>Fungi</taxon>
        <taxon>Fungi incertae sedis</taxon>
        <taxon>Zoopagomycota</taxon>
        <taxon>Kickxellomycotina</taxon>
        <taxon>Dimargaritomycetes</taxon>
        <taxon>Dimargaritales</taxon>
        <taxon>Dimargaritaceae</taxon>
        <taxon>Dimargaris</taxon>
    </lineage>
</organism>
<gene>
    <name evidence="1" type="ORF">BJ085DRAFT_30030</name>
</gene>